<keyword evidence="1" id="KW-0812">Transmembrane</keyword>
<keyword evidence="1" id="KW-1133">Transmembrane helix</keyword>
<accession>A0A5N6QS16</accession>
<gene>
    <name evidence="2" type="ORF">FH972_006358</name>
</gene>
<reference evidence="2 3" key="1">
    <citation type="submission" date="2019-06" db="EMBL/GenBank/DDBJ databases">
        <title>A chromosomal-level reference genome of Carpinus fangiana (Coryloideae, Betulaceae).</title>
        <authorList>
            <person name="Yang X."/>
            <person name="Wang Z."/>
            <person name="Zhang L."/>
            <person name="Hao G."/>
            <person name="Liu J."/>
            <person name="Yang Y."/>
        </authorList>
    </citation>
    <scope>NUCLEOTIDE SEQUENCE [LARGE SCALE GENOMIC DNA]</scope>
    <source>
        <strain evidence="2">Cfa_2016G</strain>
        <tissue evidence="2">Leaf</tissue>
    </source>
</reference>
<dbReference type="GO" id="GO:0006749">
    <property type="term" value="P:glutathione metabolic process"/>
    <property type="evidence" value="ECO:0007669"/>
    <property type="project" value="InterPro"/>
</dbReference>
<feature type="transmembrane region" description="Helical" evidence="1">
    <location>
        <begin position="12"/>
        <end position="30"/>
    </location>
</feature>
<protein>
    <recommendedName>
        <fullName evidence="4">GST C-terminal domain-containing protein</fullName>
    </recommendedName>
</protein>
<evidence type="ECO:0000313" key="2">
    <source>
        <dbReference type="EMBL" id="KAE8009955.1"/>
    </source>
</evidence>
<evidence type="ECO:0008006" key="4">
    <source>
        <dbReference type="Google" id="ProtNLM"/>
    </source>
</evidence>
<sequence length="92" mass="10800">MNRRTIGFFGRESIGMVDIVASFIGFWLGAFEKASGSEWLTRDYFPKLTNWTHRFVSNNIVKESLPPKDKLVANFRNRFEGGNYYFQMDKLH</sequence>
<name>A0A5N6QS16_9ROSI</name>
<proteinExistence type="predicted"/>
<keyword evidence="3" id="KW-1185">Reference proteome</keyword>
<dbReference type="InterPro" id="IPR045074">
    <property type="entry name" value="GST_C_Tau"/>
</dbReference>
<keyword evidence="1" id="KW-0472">Membrane</keyword>
<evidence type="ECO:0000313" key="3">
    <source>
        <dbReference type="Proteomes" id="UP000327013"/>
    </source>
</evidence>
<dbReference type="SUPFAM" id="SSF47616">
    <property type="entry name" value="GST C-terminal domain-like"/>
    <property type="match status" value="1"/>
</dbReference>
<dbReference type="EMBL" id="CM017322">
    <property type="protein sequence ID" value="KAE8009955.1"/>
    <property type="molecule type" value="Genomic_DNA"/>
</dbReference>
<evidence type="ECO:0000256" key="1">
    <source>
        <dbReference type="SAM" id="Phobius"/>
    </source>
</evidence>
<organism evidence="2 3">
    <name type="scientific">Carpinus fangiana</name>
    <dbReference type="NCBI Taxonomy" id="176857"/>
    <lineage>
        <taxon>Eukaryota</taxon>
        <taxon>Viridiplantae</taxon>
        <taxon>Streptophyta</taxon>
        <taxon>Embryophyta</taxon>
        <taxon>Tracheophyta</taxon>
        <taxon>Spermatophyta</taxon>
        <taxon>Magnoliopsida</taxon>
        <taxon>eudicotyledons</taxon>
        <taxon>Gunneridae</taxon>
        <taxon>Pentapetalae</taxon>
        <taxon>rosids</taxon>
        <taxon>fabids</taxon>
        <taxon>Fagales</taxon>
        <taxon>Betulaceae</taxon>
        <taxon>Carpinus</taxon>
    </lineage>
</organism>
<dbReference type="CDD" id="cd03185">
    <property type="entry name" value="GST_C_Tau"/>
    <property type="match status" value="1"/>
</dbReference>
<dbReference type="Gene3D" id="1.20.1050.10">
    <property type="match status" value="1"/>
</dbReference>
<dbReference type="OrthoDB" id="4951845at2759"/>
<dbReference type="GO" id="GO:0004364">
    <property type="term" value="F:glutathione transferase activity"/>
    <property type="evidence" value="ECO:0007669"/>
    <property type="project" value="InterPro"/>
</dbReference>
<dbReference type="InterPro" id="IPR036282">
    <property type="entry name" value="Glutathione-S-Trfase_C_sf"/>
</dbReference>
<dbReference type="AlphaFoldDB" id="A0A5N6QS16"/>
<dbReference type="Proteomes" id="UP000327013">
    <property type="component" value="Chromosome 2"/>
</dbReference>